<name>A0AAD6W5F5_9ROSI</name>
<dbReference type="Proteomes" id="UP001164929">
    <property type="component" value="Chromosome 4"/>
</dbReference>
<gene>
    <name evidence="1" type="ORF">NC653_010665</name>
</gene>
<evidence type="ECO:0000313" key="2">
    <source>
        <dbReference type="Proteomes" id="UP001164929"/>
    </source>
</evidence>
<organism evidence="1 2">
    <name type="scientific">Populus alba x Populus x berolinensis</name>
    <dbReference type="NCBI Taxonomy" id="444605"/>
    <lineage>
        <taxon>Eukaryota</taxon>
        <taxon>Viridiplantae</taxon>
        <taxon>Streptophyta</taxon>
        <taxon>Embryophyta</taxon>
        <taxon>Tracheophyta</taxon>
        <taxon>Spermatophyta</taxon>
        <taxon>Magnoliopsida</taxon>
        <taxon>eudicotyledons</taxon>
        <taxon>Gunneridae</taxon>
        <taxon>Pentapetalae</taxon>
        <taxon>rosids</taxon>
        <taxon>fabids</taxon>
        <taxon>Malpighiales</taxon>
        <taxon>Salicaceae</taxon>
        <taxon>Saliceae</taxon>
        <taxon>Populus</taxon>
    </lineage>
</organism>
<dbReference type="AlphaFoldDB" id="A0AAD6W5F5"/>
<sequence>MYASATCSTSDFFRKTAKRFDSVSFAAFRLRCPGCRNSVAFEFRVIPLEHVCFCYLFYITLPSAKAKRFDSVSFAAFRLRCPGCRNSVAFEFRVIPLEHVCFCYLFYIRLLPQTAKRFDSVSFAHSDFDARRGETREDLPAAARRSRRRWRTALDERRCHLLFFLSSSFSFSFSSPVRPCISLPECPVSGVVAAEDGALKLLLLEDTKTVVTLVVTLVYCFPWSFFCVSSALPFSVASSAFLRFLCWDQFREAKGQQEQWWRVFPRAAAGRKCKVDDLAQLLLPFSSLLVIGRRYWLMVNLWPSVDGAASSMGVATAEEGIVDLPPVEEGRSGRLWKKEMSSGKKLGEKVGCCERWFLARFQLAVFGDG</sequence>
<keyword evidence="2" id="KW-1185">Reference proteome</keyword>
<accession>A0AAD6W5F5</accession>
<evidence type="ECO:0000313" key="1">
    <source>
        <dbReference type="EMBL" id="KAJ6999978.1"/>
    </source>
</evidence>
<reference evidence="1 2" key="1">
    <citation type="journal article" date="2023" name="Mol. Ecol. Resour.">
        <title>Chromosome-level genome assembly of a triploid poplar Populus alba 'Berolinensis'.</title>
        <authorList>
            <person name="Chen S."/>
            <person name="Yu Y."/>
            <person name="Wang X."/>
            <person name="Wang S."/>
            <person name="Zhang T."/>
            <person name="Zhou Y."/>
            <person name="He R."/>
            <person name="Meng N."/>
            <person name="Wang Y."/>
            <person name="Liu W."/>
            <person name="Liu Z."/>
            <person name="Liu J."/>
            <person name="Guo Q."/>
            <person name="Huang H."/>
            <person name="Sederoff R.R."/>
            <person name="Wang G."/>
            <person name="Qu G."/>
            <person name="Chen S."/>
        </authorList>
    </citation>
    <scope>NUCLEOTIDE SEQUENCE [LARGE SCALE GENOMIC DNA]</scope>
    <source>
        <strain evidence="1">SC-2020</strain>
    </source>
</reference>
<proteinExistence type="predicted"/>
<protein>
    <submittedName>
        <fullName evidence="1">Uncharacterized protein</fullName>
    </submittedName>
</protein>
<dbReference type="EMBL" id="JAQIZT010000004">
    <property type="protein sequence ID" value="KAJ6999978.1"/>
    <property type="molecule type" value="Genomic_DNA"/>
</dbReference>
<comment type="caution">
    <text evidence="1">The sequence shown here is derived from an EMBL/GenBank/DDBJ whole genome shotgun (WGS) entry which is preliminary data.</text>
</comment>